<evidence type="ECO:0008006" key="4">
    <source>
        <dbReference type="Google" id="ProtNLM"/>
    </source>
</evidence>
<dbReference type="AlphaFoldDB" id="A0A4P9X2L8"/>
<evidence type="ECO:0000256" key="1">
    <source>
        <dbReference type="SAM" id="MobiDB-lite"/>
    </source>
</evidence>
<reference evidence="3" key="1">
    <citation type="journal article" date="2018" name="Nat. Microbiol.">
        <title>Leveraging single-cell genomics to expand the fungal tree of life.</title>
        <authorList>
            <person name="Ahrendt S.R."/>
            <person name="Quandt C.A."/>
            <person name="Ciobanu D."/>
            <person name="Clum A."/>
            <person name="Salamov A."/>
            <person name="Andreopoulos B."/>
            <person name="Cheng J.F."/>
            <person name="Woyke T."/>
            <person name="Pelin A."/>
            <person name="Henrissat B."/>
            <person name="Reynolds N.K."/>
            <person name="Benny G.L."/>
            <person name="Smith M.E."/>
            <person name="James T.Y."/>
            <person name="Grigoriev I.V."/>
        </authorList>
    </citation>
    <scope>NUCLEOTIDE SEQUENCE [LARGE SCALE GENOMIC DNA]</scope>
    <source>
        <strain evidence="3">ATCC 52028</strain>
    </source>
</reference>
<sequence>MAPRGHAAAAAATAAAAADAAAAAAATDETWAVHFDAVPDAARHPSPCIMSVRLPVSVVEQLERADGITLQFPHDGYDDPTLVLDGRATLPLRRHHEERVTHTYRMHPATRALHFMGMMQHRLHLQRELTDAVSSNVRAMTEAAEAERRTPKVGRLDAATALVAPGRKGLAKSLKGAAVTGAITGIANRSTAGSPNTLLGGGVRGKKTAAGALSTARKATSLASRLAPVKLSAADHAVLTNNLLHILADRPASLLELREKLRHDEATLLGALAPIAAPVTPGLRLTQATSATRFHLKPEAYRQLQPWRFEAYDSPQRERALANATHAFLALGVKLSDPEALRVLEPPPPPVLPPVGLVVPPPAATRSAPRDPSASPTPPAAAAAAAVGVAAAAVAAATSAAKRRKVDASALHEPLPAPRTPKLDTPPSRTAVAAERLPTSKPDRRDRDRERDRDHDRDGPAAGGSGSSHHALAKHAAEMTASSSDSAGRGSLAASSQPSGGSGTSSVVADSKPLKVPRETSPLAPKVAHAAAPTAAVETWRRLKKQYRRLLAEYEEFVQVLKAIKQATAATDMALLSESADAARRIVEGPPTYSVNRVAEASILLHEREASITEEATKLVGLLEDVAAQDAVRRMMGGRDGGSSADHDVAYYHRMLKQFKVVHDDLQVRLSQTHQQIWDAWEQRLRRVEP</sequence>
<feature type="compositionally biased region" description="Low complexity" evidence="1">
    <location>
        <begin position="364"/>
        <end position="379"/>
    </location>
</feature>
<feature type="compositionally biased region" description="Basic and acidic residues" evidence="1">
    <location>
        <begin position="441"/>
        <end position="459"/>
    </location>
</feature>
<protein>
    <recommendedName>
        <fullName evidence="4">RNA polymerase II elongation factor ELL N-terminal domain-containing protein</fullName>
    </recommendedName>
</protein>
<name>A0A4P9X2L8_9FUNG</name>
<organism evidence="2 3">
    <name type="scientific">Caulochytrium protostelioides</name>
    <dbReference type="NCBI Taxonomy" id="1555241"/>
    <lineage>
        <taxon>Eukaryota</taxon>
        <taxon>Fungi</taxon>
        <taxon>Fungi incertae sedis</taxon>
        <taxon>Chytridiomycota</taxon>
        <taxon>Chytridiomycota incertae sedis</taxon>
        <taxon>Chytridiomycetes</taxon>
        <taxon>Caulochytriales</taxon>
        <taxon>Caulochytriaceae</taxon>
        <taxon>Caulochytrium</taxon>
    </lineage>
</organism>
<evidence type="ECO:0000313" key="3">
    <source>
        <dbReference type="Proteomes" id="UP000274922"/>
    </source>
</evidence>
<dbReference type="EMBL" id="ML014346">
    <property type="protein sequence ID" value="RKO98900.1"/>
    <property type="molecule type" value="Genomic_DNA"/>
</dbReference>
<dbReference type="STRING" id="1555241.A0A4P9X2L8"/>
<evidence type="ECO:0000313" key="2">
    <source>
        <dbReference type="EMBL" id="RKO98900.1"/>
    </source>
</evidence>
<feature type="region of interest" description="Disordered" evidence="1">
    <location>
        <begin position="405"/>
        <end position="527"/>
    </location>
</feature>
<keyword evidence="3" id="KW-1185">Reference proteome</keyword>
<dbReference type="Proteomes" id="UP000274922">
    <property type="component" value="Unassembled WGS sequence"/>
</dbReference>
<feature type="region of interest" description="Disordered" evidence="1">
    <location>
        <begin position="346"/>
        <end position="379"/>
    </location>
</feature>
<proteinExistence type="predicted"/>
<accession>A0A4P9X2L8</accession>
<gene>
    <name evidence="2" type="ORF">CXG81DRAFT_28309</name>
</gene>
<feature type="compositionally biased region" description="Pro residues" evidence="1">
    <location>
        <begin position="346"/>
        <end position="363"/>
    </location>
</feature>
<feature type="compositionally biased region" description="Low complexity" evidence="1">
    <location>
        <begin position="490"/>
        <end position="511"/>
    </location>
</feature>